<dbReference type="Proteomes" id="UP000229839">
    <property type="component" value="Unassembled WGS sequence"/>
</dbReference>
<organism evidence="1 2">
    <name type="scientific">Bartonella tribocorum</name>
    <dbReference type="NCBI Taxonomy" id="85701"/>
    <lineage>
        <taxon>Bacteria</taxon>
        <taxon>Pseudomonadati</taxon>
        <taxon>Pseudomonadota</taxon>
        <taxon>Alphaproteobacteria</taxon>
        <taxon>Hyphomicrobiales</taxon>
        <taxon>Bartonellaceae</taxon>
        <taxon>Bartonella</taxon>
    </lineage>
</organism>
<name>A0A2N9Y8S4_9HYPH</name>
<dbReference type="RefSeq" id="WP_100129565.1">
    <property type="nucleotide sequence ID" value="NZ_CADDYI010000010.1"/>
</dbReference>
<reference evidence="1 2" key="1">
    <citation type="submission" date="2017-06" db="EMBL/GenBank/DDBJ databases">
        <title>Draft genome of Bartonella tribocorum strain L103, isolated from a rodent in Laos.</title>
        <authorList>
            <person name="Hadjadj L."/>
            <person name="Jiyipong T."/>
            <person name="Morand S."/>
            <person name="Diene S.M."/>
            <person name="Rolain J.-M."/>
        </authorList>
    </citation>
    <scope>NUCLEOTIDE SEQUENCE [LARGE SCALE GENOMIC DNA]</scope>
    <source>
        <strain evidence="1 2">L103</strain>
    </source>
</reference>
<sequence>MKGGDGNGSVINGNKIDEAYSNFYMMAQVPIILGRAQNVLLVPSDDLRGSVGIKEGVKNAFIIIDYFN</sequence>
<comment type="caution">
    <text evidence="1">The sequence shown here is derived from an EMBL/GenBank/DDBJ whole genome shotgun (WGS) entry which is preliminary data.</text>
</comment>
<accession>A0A2N9Y8S4</accession>
<evidence type="ECO:0000313" key="2">
    <source>
        <dbReference type="Proteomes" id="UP000229839"/>
    </source>
</evidence>
<proteinExistence type="predicted"/>
<gene>
    <name evidence="1" type="ORF">CER18_08385</name>
</gene>
<dbReference type="EMBL" id="NJGE01000025">
    <property type="protein sequence ID" value="PIT68107.1"/>
    <property type="molecule type" value="Genomic_DNA"/>
</dbReference>
<protein>
    <submittedName>
        <fullName evidence="1">Uncharacterized protein</fullName>
    </submittedName>
</protein>
<evidence type="ECO:0000313" key="1">
    <source>
        <dbReference type="EMBL" id="PIT68107.1"/>
    </source>
</evidence>
<dbReference type="AlphaFoldDB" id="A0A2N9Y8S4"/>
<dbReference type="OrthoDB" id="9791520at2"/>